<gene>
    <name evidence="7" type="ORF">BN1708_018356</name>
</gene>
<dbReference type="PANTHER" id="PTHR43183">
    <property type="entry name" value="HYPOTHETICAL DIHYDROXYACID DEHYDRATASE (EUROFUNG)-RELATED"/>
    <property type="match status" value="1"/>
</dbReference>
<keyword evidence="3" id="KW-0408">Iron</keyword>
<evidence type="ECO:0000256" key="2">
    <source>
        <dbReference type="ARBA" id="ARBA00022723"/>
    </source>
</evidence>
<dbReference type="EMBL" id="CVQH01020794">
    <property type="protein sequence ID" value="CRK28602.1"/>
    <property type="molecule type" value="Genomic_DNA"/>
</dbReference>
<dbReference type="PANTHER" id="PTHR43183:SF1">
    <property type="entry name" value="HYPOTHETICAL DIHYDROXY-ACID DEHYDRATASE (EUROFUNG)-RELATED"/>
    <property type="match status" value="1"/>
</dbReference>
<evidence type="ECO:0000313" key="7">
    <source>
        <dbReference type="EMBL" id="CRK28602.1"/>
    </source>
</evidence>
<feature type="non-terminal residue" evidence="7">
    <location>
        <position position="1"/>
    </location>
</feature>
<reference evidence="7 8" key="1">
    <citation type="submission" date="2015-05" db="EMBL/GenBank/DDBJ databases">
        <authorList>
            <person name="Wang D.B."/>
            <person name="Wang M."/>
        </authorList>
    </citation>
    <scope>NUCLEOTIDE SEQUENCE [LARGE SCALE GENOMIC DNA]</scope>
    <source>
        <strain evidence="7">VL1</strain>
    </source>
</reference>
<organism evidence="7 8">
    <name type="scientific">Verticillium longisporum</name>
    <name type="common">Verticillium dahliae var. longisporum</name>
    <dbReference type="NCBI Taxonomy" id="100787"/>
    <lineage>
        <taxon>Eukaryota</taxon>
        <taxon>Fungi</taxon>
        <taxon>Dikarya</taxon>
        <taxon>Ascomycota</taxon>
        <taxon>Pezizomycotina</taxon>
        <taxon>Sordariomycetes</taxon>
        <taxon>Hypocreomycetidae</taxon>
        <taxon>Glomerellales</taxon>
        <taxon>Plectosphaerellaceae</taxon>
        <taxon>Verticillium</taxon>
    </lineage>
</organism>
<dbReference type="Pfam" id="PF00920">
    <property type="entry name" value="ILVD_EDD_N"/>
    <property type="match status" value="1"/>
</dbReference>
<evidence type="ECO:0000256" key="1">
    <source>
        <dbReference type="ARBA" id="ARBA00006486"/>
    </source>
</evidence>
<evidence type="ECO:0000256" key="4">
    <source>
        <dbReference type="ARBA" id="ARBA00023014"/>
    </source>
</evidence>
<accession>A0A0G4M2X2</accession>
<dbReference type="InterPro" id="IPR000581">
    <property type="entry name" value="ILV_EDD_N"/>
</dbReference>
<protein>
    <recommendedName>
        <fullName evidence="6">Dihydroxy-acid/6-phosphogluconate dehydratase N-terminal domain-containing protein</fullName>
    </recommendedName>
</protein>
<dbReference type="GO" id="GO:0016829">
    <property type="term" value="F:lyase activity"/>
    <property type="evidence" value="ECO:0007669"/>
    <property type="project" value="UniProtKB-KW"/>
</dbReference>
<comment type="similarity">
    <text evidence="1">Belongs to the IlvD/Edd family.</text>
</comment>
<proteinExistence type="inferred from homology"/>
<dbReference type="SUPFAM" id="SSF143975">
    <property type="entry name" value="IlvD/EDD N-terminal domain-like"/>
    <property type="match status" value="1"/>
</dbReference>
<evidence type="ECO:0000313" key="8">
    <source>
        <dbReference type="Proteomes" id="UP000044602"/>
    </source>
</evidence>
<dbReference type="GO" id="GO:0046872">
    <property type="term" value="F:metal ion binding"/>
    <property type="evidence" value="ECO:0007669"/>
    <property type="project" value="UniProtKB-KW"/>
</dbReference>
<evidence type="ECO:0000259" key="6">
    <source>
        <dbReference type="Pfam" id="PF00920"/>
    </source>
</evidence>
<name>A0A0G4M2X2_VERLO</name>
<evidence type="ECO:0000256" key="5">
    <source>
        <dbReference type="ARBA" id="ARBA00023239"/>
    </source>
</evidence>
<evidence type="ECO:0000256" key="3">
    <source>
        <dbReference type="ARBA" id="ARBA00023004"/>
    </source>
</evidence>
<dbReference type="GO" id="GO:0051536">
    <property type="term" value="F:iron-sulfur cluster binding"/>
    <property type="evidence" value="ECO:0007669"/>
    <property type="project" value="UniProtKB-KW"/>
</dbReference>
<keyword evidence="5" id="KW-0456">Lyase</keyword>
<keyword evidence="4" id="KW-0411">Iron-sulfur</keyword>
<feature type="domain" description="Dihydroxy-acid/6-phosphogluconate dehydratase N-terminal" evidence="6">
    <location>
        <begin position="1"/>
        <end position="96"/>
    </location>
</feature>
<dbReference type="InterPro" id="IPR052352">
    <property type="entry name" value="Sugar_Degrad_Dehydratases"/>
</dbReference>
<keyword evidence="2" id="KW-0479">Metal-binding</keyword>
<dbReference type="AlphaFoldDB" id="A0A0G4M2X2"/>
<dbReference type="Proteomes" id="UP000044602">
    <property type="component" value="Unassembled WGS sequence"/>
</dbReference>
<feature type="non-terminal residue" evidence="7">
    <location>
        <position position="96"/>
    </location>
</feature>
<keyword evidence="8" id="KW-1185">Reference proteome</keyword>
<dbReference type="STRING" id="100787.A0A0G4M2X2"/>
<sequence>PQTVLTRDSFLNAITVLQAIGGSTNAVVHLMAIVNRHPGVAGTITLDTVDAIGRSTPLLVDLKPSGDKYMTDFHDAGGMAVLLGALRPLLRLDALT</sequence>
<dbReference type="InterPro" id="IPR037237">
    <property type="entry name" value="IlvD/EDD_N"/>
</dbReference>